<evidence type="ECO:0008006" key="2">
    <source>
        <dbReference type="Google" id="ProtNLM"/>
    </source>
</evidence>
<dbReference type="AlphaFoldDB" id="A0A6C0CX32"/>
<proteinExistence type="predicted"/>
<evidence type="ECO:0000313" key="1">
    <source>
        <dbReference type="EMBL" id="QHT08510.1"/>
    </source>
</evidence>
<name>A0A6C0CX32_9ZZZZ</name>
<sequence length="325" mass="38372">MTYNKNFESSKIFRCNICDYNTSRKSQYDRHLLTSKHKITYDNLHNDLQNDADKVPKSSKYICTCGKEYLHRQSLWGHKKKCNFSEQNSENNEDNISLITEEIEEKPEEENPMNTTMILELLKQNNEFKELIIEQNKKILELVNTNNSITNNITNNNNTTNNTKFNLQIFLNEKCKDAFNISDFINSIDVGFKDFENFGRLGYVGSINNILIRELKGLDVYKRPIHCSDLKREVIHVKDNNTWVKDEDKKHMKRAIKLIEHKNIKLVPEWLKANPKADDISTKKHEEYMKILDNSMGEMKDEDNERNYEKIIRNVAKEILIDKDK</sequence>
<accession>A0A6C0CX32</accession>
<dbReference type="EMBL" id="MN739497">
    <property type="protein sequence ID" value="QHT08510.1"/>
    <property type="molecule type" value="Genomic_DNA"/>
</dbReference>
<reference evidence="1" key="1">
    <citation type="journal article" date="2020" name="Nature">
        <title>Giant virus diversity and host interactions through global metagenomics.</title>
        <authorList>
            <person name="Schulz F."/>
            <person name="Roux S."/>
            <person name="Paez-Espino D."/>
            <person name="Jungbluth S."/>
            <person name="Walsh D.A."/>
            <person name="Denef V.J."/>
            <person name="McMahon K.D."/>
            <person name="Konstantinidis K.T."/>
            <person name="Eloe-Fadrosh E.A."/>
            <person name="Kyrpides N.C."/>
            <person name="Woyke T."/>
        </authorList>
    </citation>
    <scope>NUCLEOTIDE SEQUENCE</scope>
    <source>
        <strain evidence="1">GVMAG-M-3300022752-66</strain>
    </source>
</reference>
<organism evidence="1">
    <name type="scientific">viral metagenome</name>
    <dbReference type="NCBI Taxonomy" id="1070528"/>
    <lineage>
        <taxon>unclassified sequences</taxon>
        <taxon>metagenomes</taxon>
        <taxon>organismal metagenomes</taxon>
    </lineage>
</organism>
<protein>
    <recommendedName>
        <fullName evidence="2">C2H2-type domain-containing protein</fullName>
    </recommendedName>
</protein>